<accession>A0AAD9NRN1</accession>
<feature type="compositionally biased region" description="Basic and acidic residues" evidence="6">
    <location>
        <begin position="53"/>
        <end position="62"/>
    </location>
</feature>
<feature type="domain" description="Cyclin-like" evidence="7">
    <location>
        <begin position="213"/>
        <end position="297"/>
    </location>
</feature>
<dbReference type="EMBL" id="JAODUO010000451">
    <property type="protein sequence ID" value="KAK2180262.1"/>
    <property type="molecule type" value="Genomic_DNA"/>
</dbReference>
<dbReference type="Gene3D" id="1.10.472.10">
    <property type="entry name" value="Cyclin-like"/>
    <property type="match status" value="2"/>
</dbReference>
<dbReference type="Pfam" id="PF00134">
    <property type="entry name" value="Cyclin_N"/>
    <property type="match status" value="1"/>
</dbReference>
<evidence type="ECO:0000256" key="5">
    <source>
        <dbReference type="RuleBase" id="RU000383"/>
    </source>
</evidence>
<feature type="compositionally biased region" description="Low complexity" evidence="6">
    <location>
        <begin position="42"/>
        <end position="52"/>
    </location>
</feature>
<keyword evidence="3 5" id="KW-0195">Cyclin</keyword>
<evidence type="ECO:0000259" key="8">
    <source>
        <dbReference type="SMART" id="SM01332"/>
    </source>
</evidence>
<feature type="domain" description="Cyclin C-terminal" evidence="8">
    <location>
        <begin position="306"/>
        <end position="433"/>
    </location>
</feature>
<dbReference type="SMART" id="SM01332">
    <property type="entry name" value="Cyclin_C"/>
    <property type="match status" value="1"/>
</dbReference>
<reference evidence="9" key="1">
    <citation type="journal article" date="2023" name="Mol. Biol. Evol.">
        <title>Third-Generation Sequencing Reveals the Adaptive Role of the Epigenome in Three Deep-Sea Polychaetes.</title>
        <authorList>
            <person name="Perez M."/>
            <person name="Aroh O."/>
            <person name="Sun Y."/>
            <person name="Lan Y."/>
            <person name="Juniper S.K."/>
            <person name="Young C.R."/>
            <person name="Angers B."/>
            <person name="Qian P.Y."/>
        </authorList>
    </citation>
    <scope>NUCLEOTIDE SEQUENCE</scope>
    <source>
        <strain evidence="9">R07B-5</strain>
    </source>
</reference>
<evidence type="ECO:0000256" key="3">
    <source>
        <dbReference type="ARBA" id="ARBA00023127"/>
    </source>
</evidence>
<proteinExistence type="inferred from homology"/>
<dbReference type="GO" id="GO:0051301">
    <property type="term" value="P:cell division"/>
    <property type="evidence" value="ECO:0007669"/>
    <property type="project" value="UniProtKB-KW"/>
</dbReference>
<keyword evidence="10" id="KW-1185">Reference proteome</keyword>
<dbReference type="SUPFAM" id="SSF47954">
    <property type="entry name" value="Cyclin-like"/>
    <property type="match status" value="2"/>
</dbReference>
<dbReference type="Pfam" id="PF02984">
    <property type="entry name" value="Cyclin_C"/>
    <property type="match status" value="1"/>
</dbReference>
<feature type="domain" description="Cyclin-like" evidence="7">
    <location>
        <begin position="310"/>
        <end position="401"/>
    </location>
</feature>
<comment type="similarity">
    <text evidence="5">Belongs to the cyclin family.</text>
</comment>
<sequence>MTGKSNLFKDAVSNISRPFARALSQWGRVAGSAEGQREVTEEAGSGEQAAAEDTLRGDDRMHRGMTTRKSKLVVNLVHDKKTDRTKMKRNAFEVLTNKADVSEQPTKCKKSAATVTKAPDGVGRAFGVIRTRQNGDALCSLKELSSAVDDILLHRPPDGVTDIDANVNHFLCPEYAWDMIDYLLRMDEKFTLQSGIIFESEELNPNVRAVLVDWLIQVQDHLQTHQETLHLCISMLDDFLSRQRVSLSRVQLLGITCLFVACKFEERFCPSINKLIRLTDDTYTYDQVIKMELVVLRVLNFRLARPTPTVFLDRVLASHEHNKKVDPLARYLLDLSLCDIHCVEHLSSLKAAASVYVARRVLIDAGELPDDESTIAWTRSLQFYSTFTEGDMSPVVVRFAKLLLRAEKSKFQGARNKYMSQSRFGVISQWSAANDSDMLRTLASMPPGRRDTASSACSAVQVFASL</sequence>
<keyword evidence="4" id="KW-0131">Cell cycle</keyword>
<organism evidence="9 10">
    <name type="scientific">Ridgeia piscesae</name>
    <name type="common">Tubeworm</name>
    <dbReference type="NCBI Taxonomy" id="27915"/>
    <lineage>
        <taxon>Eukaryota</taxon>
        <taxon>Metazoa</taxon>
        <taxon>Spiralia</taxon>
        <taxon>Lophotrochozoa</taxon>
        <taxon>Annelida</taxon>
        <taxon>Polychaeta</taxon>
        <taxon>Sedentaria</taxon>
        <taxon>Canalipalpata</taxon>
        <taxon>Sabellida</taxon>
        <taxon>Siboglinidae</taxon>
        <taxon>Ridgeia</taxon>
    </lineage>
</organism>
<dbReference type="InterPro" id="IPR013763">
    <property type="entry name" value="Cyclin-like_dom"/>
</dbReference>
<dbReference type="InterPro" id="IPR039361">
    <property type="entry name" value="Cyclin"/>
</dbReference>
<keyword evidence="2" id="KW-0498">Mitosis</keyword>
<dbReference type="PANTHER" id="PTHR10177">
    <property type="entry name" value="CYCLINS"/>
    <property type="match status" value="1"/>
</dbReference>
<name>A0AAD9NRN1_RIDPI</name>
<feature type="region of interest" description="Disordered" evidence="6">
    <location>
        <begin position="32"/>
        <end position="66"/>
    </location>
</feature>
<protein>
    <submittedName>
        <fullName evidence="9">Uncharacterized protein</fullName>
    </submittedName>
</protein>
<evidence type="ECO:0000256" key="1">
    <source>
        <dbReference type="ARBA" id="ARBA00022618"/>
    </source>
</evidence>
<evidence type="ECO:0000313" key="10">
    <source>
        <dbReference type="Proteomes" id="UP001209878"/>
    </source>
</evidence>
<comment type="caution">
    <text evidence="9">The sequence shown here is derived from an EMBL/GenBank/DDBJ whole genome shotgun (WGS) entry which is preliminary data.</text>
</comment>
<dbReference type="InterPro" id="IPR006671">
    <property type="entry name" value="Cyclin_N"/>
</dbReference>
<evidence type="ECO:0000313" key="9">
    <source>
        <dbReference type="EMBL" id="KAK2180262.1"/>
    </source>
</evidence>
<evidence type="ECO:0000259" key="7">
    <source>
        <dbReference type="SMART" id="SM00385"/>
    </source>
</evidence>
<evidence type="ECO:0000256" key="4">
    <source>
        <dbReference type="ARBA" id="ARBA00023306"/>
    </source>
</evidence>
<dbReference type="Proteomes" id="UP001209878">
    <property type="component" value="Unassembled WGS sequence"/>
</dbReference>
<evidence type="ECO:0000256" key="2">
    <source>
        <dbReference type="ARBA" id="ARBA00022776"/>
    </source>
</evidence>
<dbReference type="AlphaFoldDB" id="A0AAD9NRN1"/>
<keyword evidence="1" id="KW-0132">Cell division</keyword>
<evidence type="ECO:0000256" key="6">
    <source>
        <dbReference type="SAM" id="MobiDB-lite"/>
    </source>
</evidence>
<dbReference type="FunFam" id="1.10.472.10:FF:000001">
    <property type="entry name" value="G2/mitotic-specific cyclin"/>
    <property type="match status" value="1"/>
</dbReference>
<dbReference type="SMART" id="SM00385">
    <property type="entry name" value="CYCLIN"/>
    <property type="match status" value="2"/>
</dbReference>
<gene>
    <name evidence="9" type="ORF">NP493_449g02006</name>
</gene>
<dbReference type="InterPro" id="IPR004367">
    <property type="entry name" value="Cyclin_C-dom"/>
</dbReference>
<dbReference type="InterPro" id="IPR036915">
    <property type="entry name" value="Cyclin-like_sf"/>
</dbReference>